<proteinExistence type="predicted"/>
<keyword evidence="4" id="KW-0862">Zinc</keyword>
<evidence type="ECO:0000313" key="8">
    <source>
        <dbReference type="Proteomes" id="UP000314294"/>
    </source>
</evidence>
<comment type="caution">
    <text evidence="7">The sequence shown here is derived from an EMBL/GenBank/DDBJ whole genome shotgun (WGS) entry which is preliminary data.</text>
</comment>
<evidence type="ECO:0000259" key="6">
    <source>
        <dbReference type="SMART" id="SM00355"/>
    </source>
</evidence>
<evidence type="ECO:0000256" key="2">
    <source>
        <dbReference type="ARBA" id="ARBA00022737"/>
    </source>
</evidence>
<dbReference type="PANTHER" id="PTHR24403">
    <property type="entry name" value="ZINC FINGER PROTEIN"/>
    <property type="match status" value="1"/>
</dbReference>
<name>A0A4Z2FB39_9TELE</name>
<gene>
    <name evidence="7" type="primary">ZNF518A_0</name>
    <name evidence="7" type="ORF">EYF80_052243</name>
</gene>
<evidence type="ECO:0000313" key="7">
    <source>
        <dbReference type="EMBL" id="TNN37602.1"/>
    </source>
</evidence>
<feature type="compositionally biased region" description="Basic and acidic residues" evidence="5">
    <location>
        <begin position="618"/>
        <end position="639"/>
    </location>
</feature>
<feature type="domain" description="C2H2-type" evidence="6">
    <location>
        <begin position="90"/>
        <end position="114"/>
    </location>
</feature>
<accession>A0A4Z2FB39</accession>
<dbReference type="OrthoDB" id="6778897at2759"/>
<dbReference type="GO" id="GO:0008270">
    <property type="term" value="F:zinc ion binding"/>
    <property type="evidence" value="ECO:0007669"/>
    <property type="project" value="UniProtKB-KW"/>
</dbReference>
<evidence type="ECO:0000256" key="4">
    <source>
        <dbReference type="ARBA" id="ARBA00022833"/>
    </source>
</evidence>
<feature type="domain" description="C2H2-type" evidence="6">
    <location>
        <begin position="121"/>
        <end position="143"/>
    </location>
</feature>
<dbReference type="GO" id="GO:0045944">
    <property type="term" value="P:positive regulation of transcription by RNA polymerase II"/>
    <property type="evidence" value="ECO:0007669"/>
    <property type="project" value="TreeGrafter"/>
</dbReference>
<dbReference type="PANTHER" id="PTHR24403:SF43">
    <property type="entry name" value="ZINC FINGER PROTEIN 64"/>
    <property type="match status" value="1"/>
</dbReference>
<keyword evidence="8" id="KW-1185">Reference proteome</keyword>
<dbReference type="GO" id="GO:0005634">
    <property type="term" value="C:nucleus"/>
    <property type="evidence" value="ECO:0007669"/>
    <property type="project" value="TreeGrafter"/>
</dbReference>
<dbReference type="EMBL" id="SRLO01001466">
    <property type="protein sequence ID" value="TNN37602.1"/>
    <property type="molecule type" value="Genomic_DNA"/>
</dbReference>
<keyword evidence="2" id="KW-0677">Repeat</keyword>
<dbReference type="AlphaFoldDB" id="A0A4Z2FB39"/>
<feature type="compositionally biased region" description="Polar residues" evidence="5">
    <location>
        <begin position="541"/>
        <end position="556"/>
    </location>
</feature>
<feature type="compositionally biased region" description="Basic residues" evidence="5">
    <location>
        <begin position="507"/>
        <end position="527"/>
    </location>
</feature>
<dbReference type="Proteomes" id="UP000314294">
    <property type="component" value="Unassembled WGS sequence"/>
</dbReference>
<dbReference type="SMART" id="SM00355">
    <property type="entry name" value="ZnF_C2H2"/>
    <property type="match status" value="5"/>
</dbReference>
<dbReference type="Gene3D" id="3.30.160.60">
    <property type="entry name" value="Classic Zinc Finger"/>
    <property type="match status" value="1"/>
</dbReference>
<keyword evidence="3" id="KW-0863">Zinc-finger</keyword>
<feature type="domain" description="C2H2-type" evidence="6">
    <location>
        <begin position="148"/>
        <end position="172"/>
    </location>
</feature>
<evidence type="ECO:0000256" key="5">
    <source>
        <dbReference type="SAM" id="MobiDB-lite"/>
    </source>
</evidence>
<sequence>MDPVDTCGDDPPGVNKRTRDWHKRPHLRKTAARPPPSMQRADKHGPAAKKKKTAAAGGEWGQSAAWPSLQKEARRGADGGGDAGADALSFACSQCRDDSRYLPKDLVRHFEEKHRGSSPVFACGACSFSTHEFSHLQLHLLSHKETFSSCAACRDGVARTWPELSAHLAARHCRAGEYSCATCPKFSTGDVGLFLEHTYAHNLGDEGVEGLSAPAEGEAYGPKTSAQALRCQHCGFEASQKWLIAKHVKAVHVCQNGNQRKKKKKEEEEEEVGSLAGKPNEQIPKVKPRLTRSAVREMCWLSQDCLSLPGRDFLDKYCQLSDPRTTLEETQQFLMKSVTGDQKWTKALKTVLSNVPQDANANPKSDNVTAASSPDLTVLTVKNKITVAQNGAVYGKRLKASTPSEKETADGAPEDAPRAVVQNGRESNPSERTARSPNKSKPNEEAAPPSECPRMQENGESREPMGEQEMEEGGNPPEGPAQPGGMGVSGEPKLSNQSGEQTPAHKVTPKRKRRRRKRTAGSKRAGRRPSGLKMALKENPVTETRWQLPSSPSPTGSVPAGDDLPAPPRPRTALPEQVLQEEAHRWPKATGAVLDEPPGAAAPCPRRKSGEGLGAEELPERSVAEVVESRSARPEDARRPAPAPGTDRRESDDGMSSAADGAAPGSGSAESSPVSISIVTAQGETANYSLQIWLFMIR</sequence>
<feature type="region of interest" description="Disordered" evidence="5">
    <location>
        <begin position="257"/>
        <end position="283"/>
    </location>
</feature>
<feature type="region of interest" description="Disordered" evidence="5">
    <location>
        <begin position="1"/>
        <end position="65"/>
    </location>
</feature>
<evidence type="ECO:0000256" key="3">
    <source>
        <dbReference type="ARBA" id="ARBA00022771"/>
    </source>
</evidence>
<feature type="domain" description="C2H2-type" evidence="6">
    <location>
        <begin position="178"/>
        <end position="201"/>
    </location>
</feature>
<keyword evidence="1" id="KW-0479">Metal-binding</keyword>
<feature type="compositionally biased region" description="Basic residues" evidence="5">
    <location>
        <begin position="19"/>
        <end position="31"/>
    </location>
</feature>
<protein>
    <submittedName>
        <fullName evidence="7">Zinc finger protein 518A</fullName>
    </submittedName>
</protein>
<evidence type="ECO:0000256" key="1">
    <source>
        <dbReference type="ARBA" id="ARBA00022723"/>
    </source>
</evidence>
<feature type="compositionally biased region" description="Low complexity" evidence="5">
    <location>
        <begin position="654"/>
        <end position="674"/>
    </location>
</feature>
<reference evidence="7 8" key="1">
    <citation type="submission" date="2019-03" db="EMBL/GenBank/DDBJ databases">
        <title>First draft genome of Liparis tanakae, snailfish: a comprehensive survey of snailfish specific genes.</title>
        <authorList>
            <person name="Kim W."/>
            <person name="Song I."/>
            <person name="Jeong J.-H."/>
            <person name="Kim D."/>
            <person name="Kim S."/>
            <person name="Ryu S."/>
            <person name="Song J.Y."/>
            <person name="Lee S.K."/>
        </authorList>
    </citation>
    <scope>NUCLEOTIDE SEQUENCE [LARGE SCALE GENOMIC DNA]</scope>
    <source>
        <tissue evidence="7">Muscle</tissue>
    </source>
</reference>
<organism evidence="7 8">
    <name type="scientific">Liparis tanakae</name>
    <name type="common">Tanaka's snailfish</name>
    <dbReference type="NCBI Taxonomy" id="230148"/>
    <lineage>
        <taxon>Eukaryota</taxon>
        <taxon>Metazoa</taxon>
        <taxon>Chordata</taxon>
        <taxon>Craniata</taxon>
        <taxon>Vertebrata</taxon>
        <taxon>Euteleostomi</taxon>
        <taxon>Actinopterygii</taxon>
        <taxon>Neopterygii</taxon>
        <taxon>Teleostei</taxon>
        <taxon>Neoteleostei</taxon>
        <taxon>Acanthomorphata</taxon>
        <taxon>Eupercaria</taxon>
        <taxon>Perciformes</taxon>
        <taxon>Cottioidei</taxon>
        <taxon>Cottales</taxon>
        <taxon>Liparidae</taxon>
        <taxon>Liparis</taxon>
    </lineage>
</organism>
<feature type="region of interest" description="Disordered" evidence="5">
    <location>
        <begin position="398"/>
        <end position="674"/>
    </location>
</feature>
<feature type="domain" description="C2H2-type" evidence="6">
    <location>
        <begin position="229"/>
        <end position="252"/>
    </location>
</feature>
<dbReference type="InterPro" id="IPR013087">
    <property type="entry name" value="Znf_C2H2_type"/>
</dbReference>
<dbReference type="InterPro" id="IPR050688">
    <property type="entry name" value="Zinc_finger/UBP_domain"/>
</dbReference>